<accession>A0A9E8NCP0</accession>
<dbReference type="EMBL" id="CP112998">
    <property type="protein sequence ID" value="WAC13568.1"/>
    <property type="molecule type" value="Genomic_DNA"/>
</dbReference>
<name>A0A9E8NCP0_9BACT</name>
<dbReference type="Gene3D" id="3.30.530.80">
    <property type="match status" value="1"/>
</dbReference>
<evidence type="ECO:0000313" key="3">
    <source>
        <dbReference type="EMBL" id="WAC13568.1"/>
    </source>
</evidence>
<feature type="domain" description="DUF4468" evidence="2">
    <location>
        <begin position="39"/>
        <end position="111"/>
    </location>
</feature>
<evidence type="ECO:0000313" key="4">
    <source>
        <dbReference type="Proteomes" id="UP001164653"/>
    </source>
</evidence>
<keyword evidence="4" id="KW-1185">Reference proteome</keyword>
<feature type="chain" id="PRO_5038550459" evidence="1">
    <location>
        <begin position="19"/>
        <end position="185"/>
    </location>
</feature>
<dbReference type="Proteomes" id="UP001164653">
    <property type="component" value="Chromosome"/>
</dbReference>
<gene>
    <name evidence="3" type="ORF">ON006_06340</name>
</gene>
<proteinExistence type="predicted"/>
<reference evidence="3" key="1">
    <citation type="submission" date="2022-11" db="EMBL/GenBank/DDBJ databases">
        <title>Dyadobacter pollutisoli sp. nov., isolated from plastic dumped soil.</title>
        <authorList>
            <person name="Kim J.M."/>
            <person name="Kim K.R."/>
            <person name="Lee J.K."/>
            <person name="Hao L."/>
            <person name="Jeon C.O."/>
        </authorList>
    </citation>
    <scope>NUCLEOTIDE SEQUENCE</scope>
    <source>
        <strain evidence="3">U1</strain>
    </source>
</reference>
<sequence>MKYIILFLFTFFAYQTFAQDGFLPMDSEKNILYSDSGKPELSKMEIYKKAQEWVSKTFGNYENAVTGDSQEIGRLLITSYVPVSHPLYEYVRFDLSIECRDTMYMAKISKLDGISTLRSPARLGARENDMITAKEIAVKTETNRKKKSVAQEALQLAKAGNEAINNAMYNLLGSLKVSVTAKDSH</sequence>
<protein>
    <submittedName>
        <fullName evidence="3">DUF4468 domain-containing protein</fullName>
    </submittedName>
</protein>
<evidence type="ECO:0000256" key="1">
    <source>
        <dbReference type="SAM" id="SignalP"/>
    </source>
</evidence>
<evidence type="ECO:0000259" key="2">
    <source>
        <dbReference type="Pfam" id="PF14730"/>
    </source>
</evidence>
<keyword evidence="1" id="KW-0732">Signal</keyword>
<organism evidence="3 4">
    <name type="scientific">Dyadobacter pollutisoli</name>
    <dbReference type="NCBI Taxonomy" id="2910158"/>
    <lineage>
        <taxon>Bacteria</taxon>
        <taxon>Pseudomonadati</taxon>
        <taxon>Bacteroidota</taxon>
        <taxon>Cytophagia</taxon>
        <taxon>Cytophagales</taxon>
        <taxon>Spirosomataceae</taxon>
        <taxon>Dyadobacter</taxon>
    </lineage>
</organism>
<dbReference type="InterPro" id="IPR027823">
    <property type="entry name" value="DUF4468"/>
</dbReference>
<dbReference type="KEGG" id="dpf:ON006_06340"/>
<dbReference type="AlphaFoldDB" id="A0A9E8NCP0"/>
<dbReference type="RefSeq" id="WP_244819324.1">
    <property type="nucleotide sequence ID" value="NZ_CP112998.1"/>
</dbReference>
<feature type="signal peptide" evidence="1">
    <location>
        <begin position="1"/>
        <end position="18"/>
    </location>
</feature>
<dbReference type="Pfam" id="PF14730">
    <property type="entry name" value="DUF4468"/>
    <property type="match status" value="1"/>
</dbReference>